<organism evidence="6 7">
    <name type="scientific">Gonapodya prolifera (strain JEL478)</name>
    <name type="common">Monoblepharis prolifera</name>
    <dbReference type="NCBI Taxonomy" id="1344416"/>
    <lineage>
        <taxon>Eukaryota</taxon>
        <taxon>Fungi</taxon>
        <taxon>Fungi incertae sedis</taxon>
        <taxon>Chytridiomycota</taxon>
        <taxon>Chytridiomycota incertae sedis</taxon>
        <taxon>Monoblepharidomycetes</taxon>
        <taxon>Monoblepharidales</taxon>
        <taxon>Gonapodyaceae</taxon>
        <taxon>Gonapodya</taxon>
    </lineage>
</organism>
<keyword evidence="3" id="KW-0175">Coiled coil</keyword>
<dbReference type="AlphaFoldDB" id="A0A139AQI8"/>
<dbReference type="STRING" id="1344416.A0A139AQI8"/>
<feature type="region of interest" description="Disordered" evidence="4">
    <location>
        <begin position="160"/>
        <end position="281"/>
    </location>
</feature>
<dbReference type="InterPro" id="IPR005033">
    <property type="entry name" value="YEATS"/>
</dbReference>
<dbReference type="InterPro" id="IPR055129">
    <property type="entry name" value="YEATS_dom"/>
</dbReference>
<reference evidence="6 7" key="1">
    <citation type="journal article" date="2015" name="Genome Biol. Evol.">
        <title>Phylogenomic analyses indicate that early fungi evolved digesting cell walls of algal ancestors of land plants.</title>
        <authorList>
            <person name="Chang Y."/>
            <person name="Wang S."/>
            <person name="Sekimoto S."/>
            <person name="Aerts A.L."/>
            <person name="Choi C."/>
            <person name="Clum A."/>
            <person name="LaButti K.M."/>
            <person name="Lindquist E.A."/>
            <person name="Yee Ngan C."/>
            <person name="Ohm R.A."/>
            <person name="Salamov A.A."/>
            <person name="Grigoriev I.V."/>
            <person name="Spatafora J.W."/>
            <person name="Berbee M.L."/>
        </authorList>
    </citation>
    <scope>NUCLEOTIDE SEQUENCE [LARGE SCALE GENOMIC DNA]</scope>
    <source>
        <strain evidence="6 7">JEL478</strain>
    </source>
</reference>
<dbReference type="Pfam" id="PF03366">
    <property type="entry name" value="YEATS"/>
    <property type="match status" value="1"/>
</dbReference>
<keyword evidence="3" id="KW-0234">DNA repair</keyword>
<gene>
    <name evidence="3" type="primary">YAF9</name>
    <name evidence="6" type="ORF">M427DRAFT_179685</name>
</gene>
<dbReference type="Gene3D" id="2.60.40.1970">
    <property type="entry name" value="YEATS domain"/>
    <property type="match status" value="1"/>
</dbReference>
<keyword evidence="1 2" id="KW-0539">Nucleus</keyword>
<keyword evidence="3" id="KW-0804">Transcription</keyword>
<comment type="subunit">
    <text evidence="3">Component of the SWR1 chromatin-remodeling complex and of the NuA4 histone acetyltransferase complex.</text>
</comment>
<feature type="compositionally biased region" description="Basic and acidic residues" evidence="4">
    <location>
        <begin position="222"/>
        <end position="268"/>
    </location>
</feature>
<evidence type="ECO:0000256" key="4">
    <source>
        <dbReference type="SAM" id="MobiDB-lite"/>
    </source>
</evidence>
<sequence length="281" mass="31010">MMFVCGLPPDDHPETYVRAVRFHVHPSYAPNHIVEVREPPFYLTRFGWGEFPVKVEVVLVDEKRNRTLEFVHELKLDKRNSGAQVLGGEKVYEVELDRHTEFARKFRLSDPAGDQDGTRSHRASMASRGGDVDHGATPTKVKGDGLADFTLLDTVGDDRDRAHSVDRRSRDGDGDGEDGTEDGGDDGSAGPDDEVGSAIYAVSEREQSVPPVPDGIVYEAARAPDPHLGEEATSELERFELSEGRPKVGEVDGAEIKNIDERTVRGAEDQMQEDEGQEQNS</sequence>
<evidence type="ECO:0000256" key="3">
    <source>
        <dbReference type="RuleBase" id="RU367117"/>
    </source>
</evidence>
<dbReference type="OrthoDB" id="1741717at2759"/>
<keyword evidence="3" id="KW-0963">Cytoplasm</keyword>
<keyword evidence="7" id="KW-1185">Reference proteome</keyword>
<feature type="compositionally biased region" description="Acidic residues" evidence="4">
    <location>
        <begin position="174"/>
        <end position="195"/>
    </location>
</feature>
<dbReference type="Proteomes" id="UP000070544">
    <property type="component" value="Unassembled WGS sequence"/>
</dbReference>
<evidence type="ECO:0000256" key="1">
    <source>
        <dbReference type="ARBA" id="ARBA00023242"/>
    </source>
</evidence>
<feature type="compositionally biased region" description="Acidic residues" evidence="4">
    <location>
        <begin position="270"/>
        <end position="281"/>
    </location>
</feature>
<dbReference type="GO" id="GO:0006325">
    <property type="term" value="P:chromatin organization"/>
    <property type="evidence" value="ECO:0007669"/>
    <property type="project" value="UniProtKB-KW"/>
</dbReference>
<keyword evidence="3" id="KW-0227">DNA damage</keyword>
<comment type="domain">
    <text evidence="3">The coiled-coil domain is required for assembly into the NuA4 complex.</text>
</comment>
<accession>A0A139AQI8</accession>
<evidence type="ECO:0000259" key="5">
    <source>
        <dbReference type="PROSITE" id="PS51037"/>
    </source>
</evidence>
<evidence type="ECO:0000256" key="2">
    <source>
        <dbReference type="PROSITE-ProRule" id="PRU00376"/>
    </source>
</evidence>
<proteinExistence type="inferred from homology"/>
<name>A0A139AQI8_GONPJ</name>
<dbReference type="GO" id="GO:0005737">
    <property type="term" value="C:cytoplasm"/>
    <property type="evidence" value="ECO:0007669"/>
    <property type="project" value="UniProtKB-SubCell"/>
</dbReference>
<dbReference type="EMBL" id="KQ965740">
    <property type="protein sequence ID" value="KXS18924.1"/>
    <property type="molecule type" value="Genomic_DNA"/>
</dbReference>
<dbReference type="GO" id="GO:0000812">
    <property type="term" value="C:Swr1 complex"/>
    <property type="evidence" value="ECO:0007669"/>
    <property type="project" value="UniProtKB-UniRule"/>
</dbReference>
<comment type="function">
    <text evidence="3">Component of the SWR1 complex which mediates the ATP-dependent exchange of histone H2A for an H2A variant leading to transcriptional regulation of selected genes by chromatin remodeling. Component of the NuA4 histone acetyltransferase complex which is involved in transcriptional activation of selected genes principally by acetylation of nucleosomal histones H4 and H2A. The NuA4 complex is also involved in DNA repair. Yaf9 may also be required for viability in conditions in which the structural integrity of the spindle is compromised.</text>
</comment>
<comment type="similarity">
    <text evidence="3">Belongs to the YAF9 family.</text>
</comment>
<dbReference type="InterPro" id="IPR038704">
    <property type="entry name" value="YEAST_sf"/>
</dbReference>
<keyword evidence="3" id="KW-0010">Activator</keyword>
<dbReference type="GO" id="GO:0006281">
    <property type="term" value="P:DNA repair"/>
    <property type="evidence" value="ECO:0007669"/>
    <property type="project" value="UniProtKB-UniRule"/>
</dbReference>
<evidence type="ECO:0000313" key="6">
    <source>
        <dbReference type="EMBL" id="KXS18924.1"/>
    </source>
</evidence>
<dbReference type="PANTHER" id="PTHR23195">
    <property type="entry name" value="YEATS DOMAIN"/>
    <property type="match status" value="1"/>
</dbReference>
<keyword evidence="3" id="KW-0156">Chromatin regulator</keyword>
<feature type="domain" description="YEATS" evidence="5">
    <location>
        <begin position="1"/>
        <end position="110"/>
    </location>
</feature>
<keyword evidence="3" id="KW-0805">Transcription regulation</keyword>
<comment type="subcellular location">
    <subcellularLocation>
        <location evidence="3">Nucleus</location>
    </subcellularLocation>
    <subcellularLocation>
        <location evidence="3">Cytoplasm</location>
    </subcellularLocation>
</comment>
<dbReference type="PROSITE" id="PS51037">
    <property type="entry name" value="YEATS"/>
    <property type="match status" value="1"/>
</dbReference>
<feature type="compositionally biased region" description="Basic and acidic residues" evidence="4">
    <location>
        <begin position="160"/>
        <end position="173"/>
    </location>
</feature>
<feature type="region of interest" description="Disordered" evidence="4">
    <location>
        <begin position="107"/>
        <end position="144"/>
    </location>
</feature>
<dbReference type="GO" id="GO:0006355">
    <property type="term" value="P:regulation of DNA-templated transcription"/>
    <property type="evidence" value="ECO:0007669"/>
    <property type="project" value="InterPro"/>
</dbReference>
<evidence type="ECO:0000313" key="7">
    <source>
        <dbReference type="Proteomes" id="UP000070544"/>
    </source>
</evidence>
<protein>
    <recommendedName>
        <fullName evidence="3">Protein AF-9 homolog</fullName>
    </recommendedName>
</protein>